<name>A0A3Q9UYX4_9MICO</name>
<sequence length="289" mass="30142">MSSLSRAAVRRTLALAAAVLVAASALATPASAADQGPTGTITGRVLLEGTPDTPAAAGTEVLLRPTSTSEVKPLVVATTDAAGAFEAAVVPDETYTISALVEDGLHVQRNLGSDRPNASGTVFSVSAGRTLALPEYVLPLGATISGHVDTDDGVSVPVTAFNRPPYGSYVETRTDANGDYTIRGLDLDFYNVSFDDRTGDPKEWWPNSPTQDGAARIVITSLDQAVTGIDADLRTARANPLDSAPCLDRSTLTVAKATAAARAYLRSHDLDALKTLTRADVKQYLARCA</sequence>
<evidence type="ECO:0008006" key="4">
    <source>
        <dbReference type="Google" id="ProtNLM"/>
    </source>
</evidence>
<feature type="signal peptide" evidence="1">
    <location>
        <begin position="1"/>
        <end position="32"/>
    </location>
</feature>
<reference evidence="2 3" key="1">
    <citation type="submission" date="2018-03" db="EMBL/GenBank/DDBJ databases">
        <title>Bacteriophage NCPPB3778 and a type I-E CRISPR drive the evolution of the US Biological Select Agent, Rathayibacter toxicus.</title>
        <authorList>
            <person name="Davis E.W.II."/>
            <person name="Tabima J.F."/>
            <person name="Weisberg A.J."/>
            <person name="Dantas Lopes L."/>
            <person name="Wiseman M.S."/>
            <person name="Wiseman M.S."/>
            <person name="Pupko T."/>
            <person name="Belcher M.S."/>
            <person name="Sechler A.J."/>
            <person name="Tancos M.A."/>
            <person name="Schroeder B.K."/>
            <person name="Murray T.D."/>
            <person name="Luster D.G."/>
            <person name="Schneider W.L."/>
            <person name="Rogers E."/>
            <person name="Andreote F.D."/>
            <person name="Grunwald N.J."/>
            <person name="Putnam M.L."/>
            <person name="Chang J.H."/>
        </authorList>
    </citation>
    <scope>NUCLEOTIDE SEQUENCE [LARGE SCALE GENOMIC DNA]</scope>
    <source>
        <strain evidence="2 3">DSM 15932</strain>
    </source>
</reference>
<dbReference type="EMBL" id="CP028137">
    <property type="protein sequence ID" value="AZZ51814.1"/>
    <property type="molecule type" value="Genomic_DNA"/>
</dbReference>
<evidence type="ECO:0000256" key="1">
    <source>
        <dbReference type="SAM" id="SignalP"/>
    </source>
</evidence>
<evidence type="ECO:0000313" key="2">
    <source>
        <dbReference type="EMBL" id="AZZ51814.1"/>
    </source>
</evidence>
<dbReference type="Proteomes" id="UP000285317">
    <property type="component" value="Chromosome"/>
</dbReference>
<organism evidence="2 3">
    <name type="scientific">Rathayibacter festucae DSM 15932</name>
    <dbReference type="NCBI Taxonomy" id="1328866"/>
    <lineage>
        <taxon>Bacteria</taxon>
        <taxon>Bacillati</taxon>
        <taxon>Actinomycetota</taxon>
        <taxon>Actinomycetes</taxon>
        <taxon>Micrococcales</taxon>
        <taxon>Microbacteriaceae</taxon>
        <taxon>Rathayibacter</taxon>
    </lineage>
</organism>
<dbReference type="RefSeq" id="WP_127886705.1">
    <property type="nucleotide sequence ID" value="NZ_CP028137.1"/>
</dbReference>
<gene>
    <name evidence="2" type="ORF">C1I64_06980</name>
</gene>
<dbReference type="InterPro" id="IPR006311">
    <property type="entry name" value="TAT_signal"/>
</dbReference>
<accession>A0A3Q9UYX4</accession>
<proteinExistence type="predicted"/>
<feature type="chain" id="PRO_5018664729" description="Alpha-amylase" evidence="1">
    <location>
        <begin position="33"/>
        <end position="289"/>
    </location>
</feature>
<dbReference type="PROSITE" id="PS51318">
    <property type="entry name" value="TAT"/>
    <property type="match status" value="1"/>
</dbReference>
<keyword evidence="1" id="KW-0732">Signal</keyword>
<protein>
    <recommendedName>
        <fullName evidence="4">Alpha-amylase</fullName>
    </recommendedName>
</protein>
<dbReference type="AlphaFoldDB" id="A0A3Q9UYX4"/>
<dbReference type="KEGG" id="rfs:C1I64_06980"/>
<evidence type="ECO:0000313" key="3">
    <source>
        <dbReference type="Proteomes" id="UP000285317"/>
    </source>
</evidence>